<accession>A0A853M650</accession>
<gene>
    <name evidence="1" type="ORF">A5628_21995</name>
</gene>
<dbReference type="RefSeq" id="WP_065054933.1">
    <property type="nucleotide sequence ID" value="NZ_LZKW01000231.1"/>
</dbReference>
<proteinExistence type="predicted"/>
<name>A0A853M650_9MYCO</name>
<protein>
    <submittedName>
        <fullName evidence="1">Uncharacterized protein</fullName>
    </submittedName>
</protein>
<organism evidence="1 2">
    <name type="scientific">Mycobacterium colombiense</name>
    <dbReference type="NCBI Taxonomy" id="339268"/>
    <lineage>
        <taxon>Bacteria</taxon>
        <taxon>Bacillati</taxon>
        <taxon>Actinomycetota</taxon>
        <taxon>Actinomycetes</taxon>
        <taxon>Mycobacteriales</taxon>
        <taxon>Mycobacteriaceae</taxon>
        <taxon>Mycobacterium</taxon>
        <taxon>Mycobacterium avium complex (MAC)</taxon>
    </lineage>
</organism>
<sequence>MWTWLGPVLLFGASLVASGVAYFGTRKSNQSNQAAITAADNREFAKWRRETVLSLASEASTAALDLRNTLRQAGSVKPGEQIPSDTLELVGTSSRLLRDKEQHLRLIGATGLADLCDGVFGAVEEATEPLSKLGKAKALFETRLGEDIEKANDLGVDSEQEFDEMEKDLRAEIIDGPQAAFNEAVASVDAARTAFINEAQRQLNPPA</sequence>
<evidence type="ECO:0000313" key="1">
    <source>
        <dbReference type="EMBL" id="OBJ63874.1"/>
    </source>
</evidence>
<dbReference type="AlphaFoldDB" id="A0A853M650"/>
<dbReference type="Proteomes" id="UP000093894">
    <property type="component" value="Unassembled WGS sequence"/>
</dbReference>
<comment type="caution">
    <text evidence="1">The sequence shown here is derived from an EMBL/GenBank/DDBJ whole genome shotgun (WGS) entry which is preliminary data.</text>
</comment>
<dbReference type="EMBL" id="LZLG01000020">
    <property type="protein sequence ID" value="OBJ63874.1"/>
    <property type="molecule type" value="Genomic_DNA"/>
</dbReference>
<evidence type="ECO:0000313" key="2">
    <source>
        <dbReference type="Proteomes" id="UP000093894"/>
    </source>
</evidence>
<reference evidence="1 2" key="1">
    <citation type="submission" date="2016-06" db="EMBL/GenBank/DDBJ databases">
        <authorList>
            <person name="Sutton G."/>
            <person name="Brinkac L."/>
            <person name="Sanka R."/>
            <person name="Adams M."/>
            <person name="Lau E."/>
            <person name="Garcia-Basteiro A."/>
            <person name="Lopez-Varela E."/>
            <person name="Palencia S."/>
        </authorList>
    </citation>
    <scope>NUCLEOTIDE SEQUENCE [LARGE SCALE GENOMIC DNA]</scope>
    <source>
        <strain evidence="1 2">1164983.0</strain>
    </source>
</reference>